<dbReference type="PANTHER" id="PTHR30502:SF0">
    <property type="entry name" value="PHOSPHOENOLPYRUVATE CARBOXYLASE FAMILY PROTEIN"/>
    <property type="match status" value="1"/>
</dbReference>
<dbReference type="Pfam" id="PF03328">
    <property type="entry name" value="HpcH_HpaI"/>
    <property type="match status" value="1"/>
</dbReference>
<reference evidence="5 6" key="1">
    <citation type="submission" date="2019-11" db="EMBL/GenBank/DDBJ databases">
        <title>Draft genome of Amycolatopsis RM579.</title>
        <authorList>
            <person name="Duangmal K."/>
            <person name="Mingma R."/>
        </authorList>
    </citation>
    <scope>NUCLEOTIDE SEQUENCE [LARGE SCALE GENOMIC DNA]</scope>
    <source>
        <strain evidence="5 6">RM579</strain>
    </source>
</reference>
<dbReference type="AlphaFoldDB" id="A0A6N7YXA5"/>
<sequence length="265" mass="27378">MVIMFQRLLKSSGPPVVGTFVKIPSLEIAEIIALAGFDFVVIDTEHALLSVRDVYSLVVVYSRMNVAPLVRVTDHGYGDAQRYLDAGAAGVLVPHVANVAQAQPAMKQLLFPPAGTRGMGLAARAGEWGHLDGGRAEYLRAGQEDVARVAMIEDKEAVEGIDGILATPGLDAIFVGPGDLSLSMGEPGGSPAVREAVTSAIKAAVSAGVPVGTVVAGADQIRARAEQGCRFILVGNDTGMIAGAARRTLAETRDAIAAAKPVSVA</sequence>
<comment type="similarity">
    <text evidence="1">Belongs to the HpcH/HpaI aldolase family.</text>
</comment>
<dbReference type="InterPro" id="IPR005000">
    <property type="entry name" value="Aldolase/citrate-lyase_domain"/>
</dbReference>
<proteinExistence type="inferred from homology"/>
<dbReference type="GO" id="GO:0005737">
    <property type="term" value="C:cytoplasm"/>
    <property type="evidence" value="ECO:0007669"/>
    <property type="project" value="TreeGrafter"/>
</dbReference>
<evidence type="ECO:0000313" key="6">
    <source>
        <dbReference type="Proteomes" id="UP000440096"/>
    </source>
</evidence>
<dbReference type="InterPro" id="IPR050251">
    <property type="entry name" value="HpcH-HpaI_aldolase"/>
</dbReference>
<comment type="caution">
    <text evidence="5">The sequence shown here is derived from an EMBL/GenBank/DDBJ whole genome shotgun (WGS) entry which is preliminary data.</text>
</comment>
<evidence type="ECO:0000256" key="2">
    <source>
        <dbReference type="ARBA" id="ARBA00022723"/>
    </source>
</evidence>
<dbReference type="SUPFAM" id="SSF51621">
    <property type="entry name" value="Phosphoenolpyruvate/pyruvate domain"/>
    <property type="match status" value="1"/>
</dbReference>
<evidence type="ECO:0000259" key="4">
    <source>
        <dbReference type="Pfam" id="PF03328"/>
    </source>
</evidence>
<dbReference type="Gene3D" id="3.20.20.60">
    <property type="entry name" value="Phosphoenolpyruvate-binding domains"/>
    <property type="match status" value="1"/>
</dbReference>
<evidence type="ECO:0000313" key="5">
    <source>
        <dbReference type="EMBL" id="MTD52969.1"/>
    </source>
</evidence>
<protein>
    <submittedName>
        <fullName evidence="5">2-dehydro-3-deoxyglucarate aldolase</fullName>
    </submittedName>
</protein>
<keyword evidence="6" id="KW-1185">Reference proteome</keyword>
<gene>
    <name evidence="5" type="ORF">GKO32_03115</name>
</gene>
<dbReference type="RefSeq" id="WP_154755226.1">
    <property type="nucleotide sequence ID" value="NZ_WMBA01000003.1"/>
</dbReference>
<dbReference type="Proteomes" id="UP000440096">
    <property type="component" value="Unassembled WGS sequence"/>
</dbReference>
<dbReference type="GO" id="GO:0046872">
    <property type="term" value="F:metal ion binding"/>
    <property type="evidence" value="ECO:0007669"/>
    <property type="project" value="UniProtKB-KW"/>
</dbReference>
<evidence type="ECO:0000256" key="1">
    <source>
        <dbReference type="ARBA" id="ARBA00005568"/>
    </source>
</evidence>
<keyword evidence="2" id="KW-0479">Metal-binding</keyword>
<keyword evidence="3" id="KW-0456">Lyase</keyword>
<feature type="domain" description="HpcH/HpaI aldolase/citrate lyase" evidence="4">
    <location>
        <begin position="18"/>
        <end position="241"/>
    </location>
</feature>
<dbReference type="EMBL" id="WMBA01000003">
    <property type="protein sequence ID" value="MTD52969.1"/>
    <property type="molecule type" value="Genomic_DNA"/>
</dbReference>
<dbReference type="InterPro" id="IPR015813">
    <property type="entry name" value="Pyrv/PenolPyrv_kinase-like_dom"/>
</dbReference>
<dbReference type="GO" id="GO:0016832">
    <property type="term" value="F:aldehyde-lyase activity"/>
    <property type="evidence" value="ECO:0007669"/>
    <property type="project" value="TreeGrafter"/>
</dbReference>
<evidence type="ECO:0000256" key="3">
    <source>
        <dbReference type="ARBA" id="ARBA00023239"/>
    </source>
</evidence>
<accession>A0A6N7YXA5</accession>
<dbReference type="InterPro" id="IPR040442">
    <property type="entry name" value="Pyrv_kinase-like_dom_sf"/>
</dbReference>
<dbReference type="PANTHER" id="PTHR30502">
    <property type="entry name" value="2-KETO-3-DEOXY-L-RHAMNONATE ALDOLASE"/>
    <property type="match status" value="1"/>
</dbReference>
<dbReference type="OrthoDB" id="3353438at2"/>
<organism evidence="5 6">
    <name type="scientific">Amycolatopsis pithecellobii</name>
    <dbReference type="NCBI Taxonomy" id="664692"/>
    <lineage>
        <taxon>Bacteria</taxon>
        <taxon>Bacillati</taxon>
        <taxon>Actinomycetota</taxon>
        <taxon>Actinomycetes</taxon>
        <taxon>Pseudonocardiales</taxon>
        <taxon>Pseudonocardiaceae</taxon>
        <taxon>Amycolatopsis</taxon>
    </lineage>
</organism>
<name>A0A6N7YXA5_9PSEU</name>